<keyword evidence="2" id="KW-1185">Reference proteome</keyword>
<gene>
    <name evidence="1" type="ORF">MA16_Dca018667</name>
</gene>
<reference evidence="1 2" key="1">
    <citation type="journal article" date="2016" name="Sci. Rep.">
        <title>The Dendrobium catenatum Lindl. genome sequence provides insights into polysaccharide synthase, floral development and adaptive evolution.</title>
        <authorList>
            <person name="Zhang G.Q."/>
            <person name="Xu Q."/>
            <person name="Bian C."/>
            <person name="Tsai W.C."/>
            <person name="Yeh C.M."/>
            <person name="Liu K.W."/>
            <person name="Yoshida K."/>
            <person name="Zhang L.S."/>
            <person name="Chang S.B."/>
            <person name="Chen F."/>
            <person name="Shi Y."/>
            <person name="Su Y.Y."/>
            <person name="Zhang Y.Q."/>
            <person name="Chen L.J."/>
            <person name="Yin Y."/>
            <person name="Lin M."/>
            <person name="Huang H."/>
            <person name="Deng H."/>
            <person name="Wang Z.W."/>
            <person name="Zhu S.L."/>
            <person name="Zhao X."/>
            <person name="Deng C."/>
            <person name="Niu S.C."/>
            <person name="Huang J."/>
            <person name="Wang M."/>
            <person name="Liu G.H."/>
            <person name="Yang H.J."/>
            <person name="Xiao X.J."/>
            <person name="Hsiao Y.Y."/>
            <person name="Wu W.L."/>
            <person name="Chen Y.Y."/>
            <person name="Mitsuda N."/>
            <person name="Ohme-Takagi M."/>
            <person name="Luo Y.B."/>
            <person name="Van de Peer Y."/>
            <person name="Liu Z.J."/>
        </authorList>
    </citation>
    <scope>NUCLEOTIDE SEQUENCE [LARGE SCALE GENOMIC DNA]</scope>
    <source>
        <tissue evidence="1">The whole plant</tissue>
    </source>
</reference>
<dbReference type="Proteomes" id="UP000233837">
    <property type="component" value="Unassembled WGS sequence"/>
</dbReference>
<organism evidence="1 2">
    <name type="scientific">Dendrobium catenatum</name>
    <dbReference type="NCBI Taxonomy" id="906689"/>
    <lineage>
        <taxon>Eukaryota</taxon>
        <taxon>Viridiplantae</taxon>
        <taxon>Streptophyta</taxon>
        <taxon>Embryophyta</taxon>
        <taxon>Tracheophyta</taxon>
        <taxon>Spermatophyta</taxon>
        <taxon>Magnoliopsida</taxon>
        <taxon>Liliopsida</taxon>
        <taxon>Asparagales</taxon>
        <taxon>Orchidaceae</taxon>
        <taxon>Epidendroideae</taxon>
        <taxon>Malaxideae</taxon>
        <taxon>Dendrobiinae</taxon>
        <taxon>Dendrobium</taxon>
    </lineage>
</organism>
<protein>
    <submittedName>
        <fullName evidence="1">Uncharacterized protein</fullName>
    </submittedName>
</protein>
<proteinExistence type="predicted"/>
<sequence length="115" mass="13468">MCFRYRMAYEGAIGTLPDKDQWQVVEDVVDIGVPNTSRPRGRPKKRRLPNFLEKDKKVHKCSRCSLWGHHRSTCNPLHKINDDTMTQRKNPLTMETTAEDFNDGVEYEYLHVDGF</sequence>
<dbReference type="AlphaFoldDB" id="A0A2I0W5W3"/>
<accession>A0A2I0W5W3</accession>
<evidence type="ECO:0000313" key="1">
    <source>
        <dbReference type="EMBL" id="PKU71049.1"/>
    </source>
</evidence>
<reference evidence="1 2" key="2">
    <citation type="journal article" date="2017" name="Nature">
        <title>The Apostasia genome and the evolution of orchids.</title>
        <authorList>
            <person name="Zhang G.Q."/>
            <person name="Liu K.W."/>
            <person name="Li Z."/>
            <person name="Lohaus R."/>
            <person name="Hsiao Y.Y."/>
            <person name="Niu S.C."/>
            <person name="Wang J.Y."/>
            <person name="Lin Y.C."/>
            <person name="Xu Q."/>
            <person name="Chen L.J."/>
            <person name="Yoshida K."/>
            <person name="Fujiwara S."/>
            <person name="Wang Z.W."/>
            <person name="Zhang Y.Q."/>
            <person name="Mitsuda N."/>
            <person name="Wang M."/>
            <person name="Liu G.H."/>
            <person name="Pecoraro L."/>
            <person name="Huang H.X."/>
            <person name="Xiao X.J."/>
            <person name="Lin M."/>
            <person name="Wu X.Y."/>
            <person name="Wu W.L."/>
            <person name="Chen Y.Y."/>
            <person name="Chang S.B."/>
            <person name="Sakamoto S."/>
            <person name="Ohme-Takagi M."/>
            <person name="Yagi M."/>
            <person name="Zeng S.J."/>
            <person name="Shen C.Y."/>
            <person name="Yeh C.M."/>
            <person name="Luo Y.B."/>
            <person name="Tsai W.C."/>
            <person name="Van de Peer Y."/>
            <person name="Liu Z.J."/>
        </authorList>
    </citation>
    <scope>NUCLEOTIDE SEQUENCE [LARGE SCALE GENOMIC DNA]</scope>
    <source>
        <tissue evidence="1">The whole plant</tissue>
    </source>
</reference>
<evidence type="ECO:0000313" key="2">
    <source>
        <dbReference type="Proteomes" id="UP000233837"/>
    </source>
</evidence>
<name>A0A2I0W5W3_9ASPA</name>
<dbReference type="EMBL" id="KZ502897">
    <property type="protein sequence ID" value="PKU71049.1"/>
    <property type="molecule type" value="Genomic_DNA"/>
</dbReference>